<evidence type="ECO:0008006" key="3">
    <source>
        <dbReference type="Google" id="ProtNLM"/>
    </source>
</evidence>
<evidence type="ECO:0000313" key="2">
    <source>
        <dbReference type="Proteomes" id="UP000178417"/>
    </source>
</evidence>
<proteinExistence type="predicted"/>
<gene>
    <name evidence="1" type="ORF">A2310_04320</name>
</gene>
<dbReference type="Gene3D" id="2.40.160.60">
    <property type="entry name" value="Outer membrane protein transport protein (OMPP1/FadL/TodX)"/>
    <property type="match status" value="1"/>
</dbReference>
<dbReference type="AlphaFoldDB" id="A0A1F4SVU6"/>
<dbReference type="Gene3D" id="2.60.40.10">
    <property type="entry name" value="Immunoglobulins"/>
    <property type="match status" value="1"/>
</dbReference>
<accession>A0A1F4SVU6</accession>
<protein>
    <recommendedName>
        <fullName evidence="3">PorV/PorQ family protein</fullName>
    </recommendedName>
</protein>
<organism evidence="1 2">
    <name type="scientific">candidate division WOR-1 bacterium RIFOXYB2_FULL_37_13</name>
    <dbReference type="NCBI Taxonomy" id="1802579"/>
    <lineage>
        <taxon>Bacteria</taxon>
        <taxon>Bacillati</taxon>
        <taxon>Saganbacteria</taxon>
    </lineage>
</organism>
<name>A0A1F4SVU6_UNCSA</name>
<reference evidence="1 2" key="1">
    <citation type="journal article" date="2016" name="Nat. Commun.">
        <title>Thousands of microbial genomes shed light on interconnected biogeochemical processes in an aquifer system.</title>
        <authorList>
            <person name="Anantharaman K."/>
            <person name="Brown C.T."/>
            <person name="Hug L.A."/>
            <person name="Sharon I."/>
            <person name="Castelle C.J."/>
            <person name="Probst A.J."/>
            <person name="Thomas B.C."/>
            <person name="Singh A."/>
            <person name="Wilkins M.J."/>
            <person name="Karaoz U."/>
            <person name="Brodie E.L."/>
            <person name="Williams K.H."/>
            <person name="Hubbard S.S."/>
            <person name="Banfield J.F."/>
        </authorList>
    </citation>
    <scope>NUCLEOTIDE SEQUENCE [LARGE SCALE GENOMIC DNA]</scope>
</reference>
<dbReference type="STRING" id="1802579.A2310_04320"/>
<comment type="caution">
    <text evidence="1">The sequence shown here is derived from an EMBL/GenBank/DDBJ whole genome shotgun (WGS) entry which is preliminary data.</text>
</comment>
<dbReference type="InterPro" id="IPR013783">
    <property type="entry name" value="Ig-like_fold"/>
</dbReference>
<evidence type="ECO:0000313" key="1">
    <source>
        <dbReference type="EMBL" id="OGC23823.1"/>
    </source>
</evidence>
<dbReference type="Proteomes" id="UP000178417">
    <property type="component" value="Unassembled WGS sequence"/>
</dbReference>
<dbReference type="EMBL" id="MEUB01000014">
    <property type="protein sequence ID" value="OGC23823.1"/>
    <property type="molecule type" value="Genomic_DNA"/>
</dbReference>
<sequence length="619" mass="67467">MMGLTVSPSMAFFTDLGIIPFQYLAAARPLGMGEAVSAIPDVDSAYYNPGCLAWSNGISLNLRDFGNISAAQSFSIGDDTNLGLAFSTLKTTNIPIASGGSADITRNIITVSFASNLKNVPIISSYPIAKSVDAGISFKMLLNGSISQTGLTDQMGSGYDLDAGIYYRHLPWLSFGVSGHNLLPYKTLGGGVIKWQGVEGEESIPAIFKAGTSAKIIGDLRSPIYMEDKELILAFDLEKISTGNLLYHFGGEFTFNNNLFARAGISTLNNGEMNLSLGGGAKFEGWGGNVSYSKDPIKKSGMLFLNLLYYPKEWGFISDPIVRLYPNDGTSTYKIAQIISGEVKPDATLTINGAPVEIDEDNVFEHEISLAPADNIVVVESSYKGNDITKIISINLTTPPDNPFENINIYDNPTFEYGQTEAPIIGKLKPGATAMTINGIPVTLSGLNFDATISITTGKNPIDTTVYFEDQPVQTSFTIYREGQPKPTIKIAPPKPIVVKAPVIKKPEVKPKTKEKPKIKPKIKPKKEPIKRVTIKRRPIKLSFIKIKQIIKQKTGITVKREAKIKLPGYFAVYALGNEQFIALKNIGSGFISIDYYNSITNKWKVLDAITYSELLTFQ</sequence>